<dbReference type="OrthoDB" id="3319865at2759"/>
<name>A0A9P6L181_9AGAM</name>
<dbReference type="AlphaFoldDB" id="A0A9P6L181"/>
<sequence>MLVCPAEGCNFKAKGDRALTTHVGKCKIAKLGLASVGKEVKRREDDYQQAKRRKISCSEHLEIVPEAVEPADVDLEVATAAYADCQRDIRIQIWGSRTFRASRHRSDKWKRKRR</sequence>
<organism evidence="1 2">
    <name type="scientific">Thelephora terrestris</name>
    <dbReference type="NCBI Taxonomy" id="56493"/>
    <lineage>
        <taxon>Eukaryota</taxon>
        <taxon>Fungi</taxon>
        <taxon>Dikarya</taxon>
        <taxon>Basidiomycota</taxon>
        <taxon>Agaricomycotina</taxon>
        <taxon>Agaricomycetes</taxon>
        <taxon>Thelephorales</taxon>
        <taxon>Thelephoraceae</taxon>
        <taxon>Thelephora</taxon>
    </lineage>
</organism>
<dbReference type="EMBL" id="WIUZ02000024">
    <property type="protein sequence ID" value="KAF9778131.1"/>
    <property type="molecule type" value="Genomic_DNA"/>
</dbReference>
<keyword evidence="2" id="KW-1185">Reference proteome</keyword>
<dbReference type="Proteomes" id="UP000736335">
    <property type="component" value="Unassembled WGS sequence"/>
</dbReference>
<accession>A0A9P6L181</accession>
<protein>
    <submittedName>
        <fullName evidence="1">Uncharacterized protein</fullName>
    </submittedName>
</protein>
<reference evidence="1" key="2">
    <citation type="submission" date="2020-11" db="EMBL/GenBank/DDBJ databases">
        <authorList>
            <consortium name="DOE Joint Genome Institute"/>
            <person name="Kuo A."/>
            <person name="Miyauchi S."/>
            <person name="Kiss E."/>
            <person name="Drula E."/>
            <person name="Kohler A."/>
            <person name="Sanchez-Garcia M."/>
            <person name="Andreopoulos B."/>
            <person name="Barry K.W."/>
            <person name="Bonito G."/>
            <person name="Buee M."/>
            <person name="Carver A."/>
            <person name="Chen C."/>
            <person name="Cichocki N."/>
            <person name="Clum A."/>
            <person name="Culley D."/>
            <person name="Crous P.W."/>
            <person name="Fauchery L."/>
            <person name="Girlanda M."/>
            <person name="Hayes R."/>
            <person name="Keri Z."/>
            <person name="Labutti K."/>
            <person name="Lipzen A."/>
            <person name="Lombard V."/>
            <person name="Magnuson J."/>
            <person name="Maillard F."/>
            <person name="Morin E."/>
            <person name="Murat C."/>
            <person name="Nolan M."/>
            <person name="Ohm R."/>
            <person name="Pangilinan J."/>
            <person name="Pereira M."/>
            <person name="Perotto S."/>
            <person name="Peter M."/>
            <person name="Riley R."/>
            <person name="Sitrit Y."/>
            <person name="Stielow B."/>
            <person name="Szollosi G."/>
            <person name="Zifcakova L."/>
            <person name="Stursova M."/>
            <person name="Spatafora J.W."/>
            <person name="Tedersoo L."/>
            <person name="Vaario L.-M."/>
            <person name="Yamada A."/>
            <person name="Yan M."/>
            <person name="Wang P."/>
            <person name="Xu J."/>
            <person name="Bruns T."/>
            <person name="Baldrian P."/>
            <person name="Vilgalys R."/>
            <person name="Henrissat B."/>
            <person name="Grigoriev I.V."/>
            <person name="Hibbett D."/>
            <person name="Nagy L.G."/>
            <person name="Martin F.M."/>
        </authorList>
    </citation>
    <scope>NUCLEOTIDE SEQUENCE</scope>
    <source>
        <strain evidence="1">UH-Tt-Lm1</strain>
    </source>
</reference>
<evidence type="ECO:0000313" key="1">
    <source>
        <dbReference type="EMBL" id="KAF9778131.1"/>
    </source>
</evidence>
<evidence type="ECO:0000313" key="2">
    <source>
        <dbReference type="Proteomes" id="UP000736335"/>
    </source>
</evidence>
<gene>
    <name evidence="1" type="ORF">BJ322DRAFT_1025230</name>
</gene>
<reference evidence="1" key="1">
    <citation type="journal article" date="2020" name="Nat. Commun.">
        <title>Large-scale genome sequencing of mycorrhizal fungi provides insights into the early evolution of symbiotic traits.</title>
        <authorList>
            <person name="Miyauchi S."/>
            <person name="Kiss E."/>
            <person name="Kuo A."/>
            <person name="Drula E."/>
            <person name="Kohler A."/>
            <person name="Sanchez-Garcia M."/>
            <person name="Morin E."/>
            <person name="Andreopoulos B."/>
            <person name="Barry K.W."/>
            <person name="Bonito G."/>
            <person name="Buee M."/>
            <person name="Carver A."/>
            <person name="Chen C."/>
            <person name="Cichocki N."/>
            <person name="Clum A."/>
            <person name="Culley D."/>
            <person name="Crous P.W."/>
            <person name="Fauchery L."/>
            <person name="Girlanda M."/>
            <person name="Hayes R.D."/>
            <person name="Keri Z."/>
            <person name="LaButti K."/>
            <person name="Lipzen A."/>
            <person name="Lombard V."/>
            <person name="Magnuson J."/>
            <person name="Maillard F."/>
            <person name="Murat C."/>
            <person name="Nolan M."/>
            <person name="Ohm R.A."/>
            <person name="Pangilinan J."/>
            <person name="Pereira M.F."/>
            <person name="Perotto S."/>
            <person name="Peter M."/>
            <person name="Pfister S."/>
            <person name="Riley R."/>
            <person name="Sitrit Y."/>
            <person name="Stielow J.B."/>
            <person name="Szollosi G."/>
            <person name="Zifcakova L."/>
            <person name="Stursova M."/>
            <person name="Spatafora J.W."/>
            <person name="Tedersoo L."/>
            <person name="Vaario L.M."/>
            <person name="Yamada A."/>
            <person name="Yan M."/>
            <person name="Wang P."/>
            <person name="Xu J."/>
            <person name="Bruns T."/>
            <person name="Baldrian P."/>
            <person name="Vilgalys R."/>
            <person name="Dunand C."/>
            <person name="Henrissat B."/>
            <person name="Grigoriev I.V."/>
            <person name="Hibbett D."/>
            <person name="Nagy L.G."/>
            <person name="Martin F.M."/>
        </authorList>
    </citation>
    <scope>NUCLEOTIDE SEQUENCE</scope>
    <source>
        <strain evidence="1">UH-Tt-Lm1</strain>
    </source>
</reference>
<proteinExistence type="predicted"/>
<comment type="caution">
    <text evidence="1">The sequence shown here is derived from an EMBL/GenBank/DDBJ whole genome shotgun (WGS) entry which is preliminary data.</text>
</comment>